<evidence type="ECO:0000256" key="3">
    <source>
        <dbReference type="ARBA" id="ARBA00023163"/>
    </source>
</evidence>
<feature type="domain" description="HTH araC/xylS-type" evidence="4">
    <location>
        <begin position="141"/>
        <end position="238"/>
    </location>
</feature>
<accession>A0A840I411</accession>
<keyword evidence="6" id="KW-1185">Reference proteome</keyword>
<dbReference type="GO" id="GO:0005829">
    <property type="term" value="C:cytosol"/>
    <property type="evidence" value="ECO:0007669"/>
    <property type="project" value="TreeGrafter"/>
</dbReference>
<dbReference type="PROSITE" id="PS01124">
    <property type="entry name" value="HTH_ARAC_FAMILY_2"/>
    <property type="match status" value="1"/>
</dbReference>
<keyword evidence="2 5" id="KW-0238">DNA-binding</keyword>
<keyword evidence="1" id="KW-0805">Transcription regulation</keyword>
<reference evidence="5 6" key="1">
    <citation type="submission" date="2020-08" db="EMBL/GenBank/DDBJ databases">
        <title>Genomic Encyclopedia of Type Strains, Phase IV (KMG-IV): sequencing the most valuable type-strain genomes for metagenomic binning, comparative biology and taxonomic classification.</title>
        <authorList>
            <person name="Goeker M."/>
        </authorList>
    </citation>
    <scope>NUCLEOTIDE SEQUENCE [LARGE SCALE GENOMIC DNA]</scope>
    <source>
        <strain evidence="5 6">DSM 102850</strain>
    </source>
</reference>
<protein>
    <submittedName>
        <fullName evidence="5">AraC-like DNA-binding protein</fullName>
    </submittedName>
</protein>
<keyword evidence="3" id="KW-0804">Transcription</keyword>
<dbReference type="InterPro" id="IPR018060">
    <property type="entry name" value="HTH_AraC"/>
</dbReference>
<dbReference type="SMART" id="SM00342">
    <property type="entry name" value="HTH_ARAC"/>
    <property type="match status" value="1"/>
</dbReference>
<organism evidence="5 6">
    <name type="scientific">Parvularcula dongshanensis</name>
    <dbReference type="NCBI Taxonomy" id="1173995"/>
    <lineage>
        <taxon>Bacteria</taxon>
        <taxon>Pseudomonadati</taxon>
        <taxon>Pseudomonadota</taxon>
        <taxon>Alphaproteobacteria</taxon>
        <taxon>Parvularculales</taxon>
        <taxon>Parvularculaceae</taxon>
        <taxon>Parvularcula</taxon>
    </lineage>
</organism>
<dbReference type="SUPFAM" id="SSF46689">
    <property type="entry name" value="Homeodomain-like"/>
    <property type="match status" value="1"/>
</dbReference>
<dbReference type="Pfam" id="PF12833">
    <property type="entry name" value="HTH_18"/>
    <property type="match status" value="1"/>
</dbReference>
<comment type="caution">
    <text evidence="5">The sequence shown here is derived from an EMBL/GenBank/DDBJ whole genome shotgun (WGS) entry which is preliminary data.</text>
</comment>
<sequence>MEIVANAYNMLHGGAFNRIVRHGGEVAFVTDERGFPFAVEKPAEVRVVMEATLLFAHALLRLIAPGVAGPSLHCVRLRRPKGPAAVPFERLAEVRYGAKAYALVYDRAAAEGERVRFPPPGALTFEAVGEEQARLLQEAPAPVTDAVREALAAEDVSQEEVALALDMSPATLRRHLQAEGTSFRALRAAALTARATAFLRSDLPLPSIAARLGFSDVRSFNRAFKAWTGATPATARRRLR</sequence>
<dbReference type="Gene3D" id="1.10.10.60">
    <property type="entry name" value="Homeodomain-like"/>
    <property type="match status" value="1"/>
</dbReference>
<evidence type="ECO:0000256" key="1">
    <source>
        <dbReference type="ARBA" id="ARBA00023015"/>
    </source>
</evidence>
<gene>
    <name evidence="5" type="ORF">GGQ59_002146</name>
</gene>
<evidence type="ECO:0000313" key="5">
    <source>
        <dbReference type="EMBL" id="MBB4659609.1"/>
    </source>
</evidence>
<dbReference type="InterPro" id="IPR009057">
    <property type="entry name" value="Homeodomain-like_sf"/>
</dbReference>
<dbReference type="Proteomes" id="UP000563524">
    <property type="component" value="Unassembled WGS sequence"/>
</dbReference>
<evidence type="ECO:0000259" key="4">
    <source>
        <dbReference type="PROSITE" id="PS01124"/>
    </source>
</evidence>
<dbReference type="GO" id="GO:0003700">
    <property type="term" value="F:DNA-binding transcription factor activity"/>
    <property type="evidence" value="ECO:0007669"/>
    <property type="project" value="InterPro"/>
</dbReference>
<dbReference type="AlphaFoldDB" id="A0A840I411"/>
<proteinExistence type="predicted"/>
<dbReference type="PROSITE" id="PS00041">
    <property type="entry name" value="HTH_ARAC_FAMILY_1"/>
    <property type="match status" value="1"/>
</dbReference>
<dbReference type="EMBL" id="JACHOB010000004">
    <property type="protein sequence ID" value="MBB4659609.1"/>
    <property type="molecule type" value="Genomic_DNA"/>
</dbReference>
<evidence type="ECO:0000256" key="2">
    <source>
        <dbReference type="ARBA" id="ARBA00023125"/>
    </source>
</evidence>
<dbReference type="PANTHER" id="PTHR47894:SF1">
    <property type="entry name" value="HTH-TYPE TRANSCRIPTIONAL REGULATOR VQSM"/>
    <property type="match status" value="1"/>
</dbReference>
<name>A0A840I411_9PROT</name>
<evidence type="ECO:0000313" key="6">
    <source>
        <dbReference type="Proteomes" id="UP000563524"/>
    </source>
</evidence>
<dbReference type="GO" id="GO:0000976">
    <property type="term" value="F:transcription cis-regulatory region binding"/>
    <property type="evidence" value="ECO:0007669"/>
    <property type="project" value="TreeGrafter"/>
</dbReference>
<dbReference type="InterPro" id="IPR018062">
    <property type="entry name" value="HTH_AraC-typ_CS"/>
</dbReference>
<dbReference type="PANTHER" id="PTHR47894">
    <property type="entry name" value="HTH-TYPE TRANSCRIPTIONAL REGULATOR GADX"/>
    <property type="match status" value="1"/>
</dbReference>
<dbReference type="RefSeq" id="WP_183818370.1">
    <property type="nucleotide sequence ID" value="NZ_JACHOB010000004.1"/>
</dbReference>